<comment type="caution">
    <text evidence="1">The sequence shown here is derived from an EMBL/GenBank/DDBJ whole genome shotgun (WGS) entry which is preliminary data.</text>
</comment>
<accession>A0ABQ6B9M7</accession>
<reference evidence="2" key="1">
    <citation type="journal article" date="2019" name="Int. J. Syst. Evol. Microbiol.">
        <title>The Global Catalogue of Microorganisms (GCM) 10K type strain sequencing project: providing services to taxonomists for standard genome sequencing and annotation.</title>
        <authorList>
            <consortium name="The Broad Institute Genomics Platform"/>
            <consortium name="The Broad Institute Genome Sequencing Center for Infectious Disease"/>
            <person name="Wu L."/>
            <person name="Ma J."/>
        </authorList>
    </citation>
    <scope>NUCLEOTIDE SEQUENCE [LARGE SCALE GENOMIC DNA]</scope>
    <source>
        <strain evidence="2">NBRC 102520</strain>
    </source>
</reference>
<proteinExistence type="predicted"/>
<dbReference type="RefSeq" id="WP_284273520.1">
    <property type="nucleotide sequence ID" value="NZ_BSOW01000035.1"/>
</dbReference>
<keyword evidence="2" id="KW-1185">Reference proteome</keyword>
<dbReference type="PANTHER" id="PTHR35271">
    <property type="entry name" value="ABC TRANSPORTER, SUBSTRATE-BINDING LIPOPROTEIN-RELATED"/>
    <property type="match status" value="1"/>
</dbReference>
<name>A0ABQ6B9M7_9BRAD</name>
<sequence length="362" mass="38888">MQRRDFLGLIGATALSISRPGYAQKKTDMPLVGFLLFQNLETSVAKDRISGLRKGLQEEGFIEGTNYSLAVRSAEGDLDRYPQLARELGTLNARLIVVYGSLYGLVDSVLCTAGSYRGQATPANIARQCEVFHEFRRSFPELPLVFCNVAADVVALGIVQSYTHPGGILTGNVMNAAGGEETMTQKRIGFFKELVPNLVRIGMIAPANGLLAMQEKDALQKVSAQLGFEVVHYELNTLDDLESAVAAGLRDNVSAFYISGEPLMGADVSRVVSSVTASGKPSVGPYPYWGQAGLLMSYSNDPREGVRHAGIYAGKILHGVKPGDLPIEQGSKFTLVINLKTAKALGITVPSHLLALADEVIE</sequence>
<dbReference type="Proteomes" id="UP001156905">
    <property type="component" value="Unassembled WGS sequence"/>
</dbReference>
<dbReference type="PANTHER" id="PTHR35271:SF1">
    <property type="entry name" value="ABC TRANSPORTER, SUBSTRATE-BINDING LIPOPROTEIN"/>
    <property type="match status" value="1"/>
</dbReference>
<gene>
    <name evidence="1" type="ORF">GCM10007857_72810</name>
</gene>
<organism evidence="1 2">
    <name type="scientific">Bradyrhizobium iriomotense</name>
    <dbReference type="NCBI Taxonomy" id="441950"/>
    <lineage>
        <taxon>Bacteria</taxon>
        <taxon>Pseudomonadati</taxon>
        <taxon>Pseudomonadota</taxon>
        <taxon>Alphaproteobacteria</taxon>
        <taxon>Hyphomicrobiales</taxon>
        <taxon>Nitrobacteraceae</taxon>
        <taxon>Bradyrhizobium</taxon>
    </lineage>
</organism>
<dbReference type="InterPro" id="IPR007487">
    <property type="entry name" value="ABC_transpt-TYRBP-like"/>
</dbReference>
<dbReference type="Gene3D" id="3.40.50.2300">
    <property type="match status" value="2"/>
</dbReference>
<dbReference type="CDD" id="cd06325">
    <property type="entry name" value="PBP1_ABC_unchar_transporter"/>
    <property type="match status" value="1"/>
</dbReference>
<dbReference type="EMBL" id="BSOW01000035">
    <property type="protein sequence ID" value="GLR90566.1"/>
    <property type="molecule type" value="Genomic_DNA"/>
</dbReference>
<protein>
    <submittedName>
        <fullName evidence="1">ABC transporter substrate-binding protein</fullName>
    </submittedName>
</protein>
<dbReference type="Pfam" id="PF04392">
    <property type="entry name" value="ABC_sub_bind"/>
    <property type="match status" value="1"/>
</dbReference>
<evidence type="ECO:0000313" key="2">
    <source>
        <dbReference type="Proteomes" id="UP001156905"/>
    </source>
</evidence>
<evidence type="ECO:0000313" key="1">
    <source>
        <dbReference type="EMBL" id="GLR90566.1"/>
    </source>
</evidence>